<dbReference type="AlphaFoldDB" id="A0A8J4T0E5"/>
<reference evidence="2" key="1">
    <citation type="submission" date="2019-05" db="EMBL/GenBank/DDBJ databases">
        <title>Annotation for the trematode Paragonimus heterotremus.</title>
        <authorList>
            <person name="Choi Y.-J."/>
        </authorList>
    </citation>
    <scope>NUCLEOTIDE SEQUENCE</scope>
    <source>
        <strain evidence="2">LC</strain>
    </source>
</reference>
<organism evidence="2 3">
    <name type="scientific">Paragonimus heterotremus</name>
    <dbReference type="NCBI Taxonomy" id="100268"/>
    <lineage>
        <taxon>Eukaryota</taxon>
        <taxon>Metazoa</taxon>
        <taxon>Spiralia</taxon>
        <taxon>Lophotrochozoa</taxon>
        <taxon>Platyhelminthes</taxon>
        <taxon>Trematoda</taxon>
        <taxon>Digenea</taxon>
        <taxon>Plagiorchiida</taxon>
        <taxon>Troglotremata</taxon>
        <taxon>Troglotrematidae</taxon>
        <taxon>Paragonimus</taxon>
    </lineage>
</organism>
<feature type="region of interest" description="Disordered" evidence="1">
    <location>
        <begin position="197"/>
        <end position="227"/>
    </location>
</feature>
<evidence type="ECO:0000313" key="2">
    <source>
        <dbReference type="EMBL" id="KAF5402971.1"/>
    </source>
</evidence>
<evidence type="ECO:0000256" key="1">
    <source>
        <dbReference type="SAM" id="MobiDB-lite"/>
    </source>
</evidence>
<accession>A0A8J4T0E5</accession>
<name>A0A8J4T0E5_9TREM</name>
<dbReference type="Proteomes" id="UP000748531">
    <property type="component" value="Unassembled WGS sequence"/>
</dbReference>
<proteinExistence type="predicted"/>
<sequence length="259" mass="27770">MNCFQHPCRKSTVLDGKRRSDRYKHGQQAETKSASTAVCVLLSTTSNAFPVASHRLPSPVHAIDLALVLLLRSANAVSPAASLSAPEPSCSINSMQNAIRVFLLHWFSECLRDKEVSKSFAYGIFDHLRPRYGSYSALAALKSTTYCLCPNVLKEVTQALTLYLQNLSVGVTNGSGSSQLTARVGASPAPCTFGLAMKPSGGPGHTSGPLQARPPTHGQQQSQQTRISASGLHLPYQNSRSKQPSALSGISRCRLGYDL</sequence>
<keyword evidence="3" id="KW-1185">Reference proteome</keyword>
<dbReference type="OrthoDB" id="1933107at2759"/>
<protein>
    <submittedName>
        <fullName evidence="2">Uncharacterized protein</fullName>
    </submittedName>
</protein>
<dbReference type="EMBL" id="LUCH01001497">
    <property type="protein sequence ID" value="KAF5402971.1"/>
    <property type="molecule type" value="Genomic_DNA"/>
</dbReference>
<evidence type="ECO:0000313" key="3">
    <source>
        <dbReference type="Proteomes" id="UP000748531"/>
    </source>
</evidence>
<gene>
    <name evidence="2" type="ORF">PHET_03387</name>
</gene>
<feature type="compositionally biased region" description="Polar residues" evidence="1">
    <location>
        <begin position="217"/>
        <end position="227"/>
    </location>
</feature>
<comment type="caution">
    <text evidence="2">The sequence shown here is derived from an EMBL/GenBank/DDBJ whole genome shotgun (WGS) entry which is preliminary data.</text>
</comment>